<dbReference type="PANTHER" id="PTHR22946">
    <property type="entry name" value="DIENELACTONE HYDROLASE DOMAIN-CONTAINING PROTEIN-RELATED"/>
    <property type="match status" value="1"/>
</dbReference>
<dbReference type="InterPro" id="IPR050261">
    <property type="entry name" value="FrsA_esterase"/>
</dbReference>
<accession>A0ABZ1BYE0</accession>
<protein>
    <submittedName>
        <fullName evidence="1">Uncharacterized protein</fullName>
    </submittedName>
</protein>
<dbReference type="InterPro" id="IPR029058">
    <property type="entry name" value="AB_hydrolase_fold"/>
</dbReference>
<dbReference type="EMBL" id="CP141615">
    <property type="protein sequence ID" value="WRP17807.1"/>
    <property type="molecule type" value="Genomic_DNA"/>
</dbReference>
<gene>
    <name evidence="1" type="ORF">U7230_02000</name>
</gene>
<keyword evidence="2" id="KW-1185">Reference proteome</keyword>
<name>A0ABZ1BYE0_9FIRM</name>
<proteinExistence type="predicted"/>
<evidence type="ECO:0000313" key="2">
    <source>
        <dbReference type="Proteomes" id="UP001332192"/>
    </source>
</evidence>
<dbReference type="Gene3D" id="3.40.50.1820">
    <property type="entry name" value="alpha/beta hydrolase"/>
    <property type="match status" value="1"/>
</dbReference>
<reference evidence="1 2" key="1">
    <citation type="journal article" date="2024" name="Front. Microbiol.">
        <title>Novel thermophilic genera Geochorda gen. nov. and Carboxydochorda gen. nov. from the deep terrestrial subsurface reveal the ecophysiological diversity in the class Limnochordia.</title>
        <authorList>
            <person name="Karnachuk O.V."/>
            <person name="Lukina A.P."/>
            <person name="Avakyan M.R."/>
            <person name="Kadnikov V.V."/>
            <person name="Begmatov S."/>
            <person name="Beletsky A.V."/>
            <person name="Vlasova K.G."/>
            <person name="Novikov A.A."/>
            <person name="Shcherbakova V.A."/>
            <person name="Mardanov A.V."/>
            <person name="Ravin N.V."/>
        </authorList>
    </citation>
    <scope>NUCLEOTIDE SEQUENCE [LARGE SCALE GENOMIC DNA]</scope>
    <source>
        <strain evidence="1 2">L945</strain>
    </source>
</reference>
<organism evidence="1 2">
    <name type="scientific">Carboxydichorda subterranea</name>
    <dbReference type="NCBI Taxonomy" id="3109565"/>
    <lineage>
        <taxon>Bacteria</taxon>
        <taxon>Bacillati</taxon>
        <taxon>Bacillota</taxon>
        <taxon>Limnochordia</taxon>
        <taxon>Limnochordales</taxon>
        <taxon>Geochordaceae</taxon>
        <taxon>Carboxydichorda</taxon>
    </lineage>
</organism>
<dbReference type="RefSeq" id="WP_324717077.1">
    <property type="nucleotide sequence ID" value="NZ_CP141615.1"/>
</dbReference>
<dbReference type="Proteomes" id="UP001332192">
    <property type="component" value="Chromosome"/>
</dbReference>
<dbReference type="PANTHER" id="PTHR22946:SF12">
    <property type="entry name" value="CONIDIAL PIGMENT BIOSYNTHESIS PROTEIN AYG1 (AFU_ORTHOLOGUE AFUA_2G17550)"/>
    <property type="match status" value="1"/>
</dbReference>
<sequence length="273" mass="28835">MKREGAPGPATVLAPLEMEGQRVVVARRVPGKRKRPLVVVIPGLLSAPDALLGWLVELAGAGMTAAGIEHTGVGRAAAASDFAGALDRLVNRLAGVAVSVAEALDGRYGVDPQRWGLVGISVGGWAALRAAERYDGREIASGPRAVAALLCSPGWRRVPARARAFFRPLGLDLPETAADTAVDPDRHPHLHPGDAGARGRRLAGRAVLLAAGGKDPLVPLQDVRALYEAIDRQRPQGDGPERHQLLVYPGLGHEVSLPMRRRVVSWVGWMLGA</sequence>
<dbReference type="SUPFAM" id="SSF53474">
    <property type="entry name" value="alpha/beta-Hydrolases"/>
    <property type="match status" value="1"/>
</dbReference>
<evidence type="ECO:0000313" key="1">
    <source>
        <dbReference type="EMBL" id="WRP17807.1"/>
    </source>
</evidence>